<feature type="domain" description="Peptidase M28" evidence="3">
    <location>
        <begin position="85"/>
        <end position="284"/>
    </location>
</feature>
<evidence type="ECO:0000259" key="3">
    <source>
        <dbReference type="Pfam" id="PF04389"/>
    </source>
</evidence>
<evidence type="ECO:0000313" key="4">
    <source>
        <dbReference type="EMBL" id="EDM28244.1"/>
    </source>
</evidence>
<evidence type="ECO:0000313" key="5">
    <source>
        <dbReference type="Proteomes" id="UP000004947"/>
    </source>
</evidence>
<dbReference type="GO" id="GO:0016603">
    <property type="term" value="F:glutaminyl-peptide cyclotransferase activity"/>
    <property type="evidence" value="ECO:0007669"/>
    <property type="project" value="TreeGrafter"/>
</dbReference>
<evidence type="ECO:0000256" key="2">
    <source>
        <dbReference type="ARBA" id="ARBA00023315"/>
    </source>
</evidence>
<gene>
    <name evidence="4" type="ORF">LNTAR_12846</name>
</gene>
<dbReference type="PANTHER" id="PTHR12283:SF6">
    <property type="entry name" value="GLUTAMINYL-PEPTIDE CYCLOTRANSFERASE-RELATED"/>
    <property type="match status" value="1"/>
</dbReference>
<dbReference type="RefSeq" id="WP_007278235.1">
    <property type="nucleotide sequence ID" value="NZ_ABCK01000006.1"/>
</dbReference>
<dbReference type="Proteomes" id="UP000004947">
    <property type="component" value="Unassembled WGS sequence"/>
</dbReference>
<dbReference type="InterPro" id="IPR007484">
    <property type="entry name" value="Peptidase_M28"/>
</dbReference>
<dbReference type="AlphaFoldDB" id="A6DK20"/>
<keyword evidence="1" id="KW-0808">Transferase</keyword>
<dbReference type="EMBL" id="ABCK01000006">
    <property type="protein sequence ID" value="EDM28244.1"/>
    <property type="molecule type" value="Genomic_DNA"/>
</dbReference>
<dbReference type="Pfam" id="PF04389">
    <property type="entry name" value="Peptidase_M28"/>
    <property type="match status" value="1"/>
</dbReference>
<dbReference type="PROSITE" id="PS51257">
    <property type="entry name" value="PROKAR_LIPOPROTEIN"/>
    <property type="match status" value="1"/>
</dbReference>
<evidence type="ECO:0000256" key="1">
    <source>
        <dbReference type="ARBA" id="ARBA00022679"/>
    </source>
</evidence>
<dbReference type="PANTHER" id="PTHR12283">
    <property type="entry name" value="GLUTAMINYL-PEPTIDE CYCLOTRANSFERASE"/>
    <property type="match status" value="1"/>
</dbReference>
<sequence>MRFIFIVFLVLLTSCDEEAVSSRIDGEYCMALVQKQIDFGPRVLNSKAAKVTTEWIASEAKKAGWEVEIDEWTEKHRGKVNTYRNVICTLPGEGKDFILLGSHYDTKTIAGMPNFVSANDGGSSTALLIELMKHIPKGGKSVRMVHFDGEECEVNYAHNDGLHGSKRYASQLVLSGELRNCKAMILLDMIADKDLHIAIPANGDDSLKDLALEVAKKNNWSQHFSKGKTSVLDDHVPFVDLGVPAIDLIDFNYGPNNSYWHTEADTIEKLSPRSFEIVGEVTLQMLEKLR</sequence>
<organism evidence="4 5">
    <name type="scientific">Lentisphaera araneosa HTCC2155</name>
    <dbReference type="NCBI Taxonomy" id="313628"/>
    <lineage>
        <taxon>Bacteria</taxon>
        <taxon>Pseudomonadati</taxon>
        <taxon>Lentisphaerota</taxon>
        <taxon>Lentisphaeria</taxon>
        <taxon>Lentisphaerales</taxon>
        <taxon>Lentisphaeraceae</taxon>
        <taxon>Lentisphaera</taxon>
    </lineage>
</organism>
<name>A6DK20_9BACT</name>
<dbReference type="STRING" id="313628.LNTAR_12846"/>
<protein>
    <submittedName>
        <fullName evidence="4">Peptidase M28</fullName>
    </submittedName>
</protein>
<dbReference type="SUPFAM" id="SSF53187">
    <property type="entry name" value="Zn-dependent exopeptidases"/>
    <property type="match status" value="1"/>
</dbReference>
<proteinExistence type="predicted"/>
<dbReference type="InterPro" id="IPR040234">
    <property type="entry name" value="QC/QCL"/>
</dbReference>
<keyword evidence="5" id="KW-1185">Reference proteome</keyword>
<dbReference type="eggNOG" id="COG2234">
    <property type="taxonomic scope" value="Bacteria"/>
</dbReference>
<accession>A6DK20</accession>
<keyword evidence="2" id="KW-0012">Acyltransferase</keyword>
<reference evidence="4 5" key="1">
    <citation type="journal article" date="2010" name="J. Bacteriol.">
        <title>Genome sequence of Lentisphaera araneosa HTCC2155T, the type species of the order Lentisphaerales in the phylum Lentisphaerae.</title>
        <authorList>
            <person name="Thrash J.C."/>
            <person name="Cho J.C."/>
            <person name="Vergin K.L."/>
            <person name="Morris R.M."/>
            <person name="Giovannoni S.J."/>
        </authorList>
    </citation>
    <scope>NUCLEOTIDE SEQUENCE [LARGE SCALE GENOMIC DNA]</scope>
    <source>
        <strain evidence="4 5">HTCC2155</strain>
    </source>
</reference>
<dbReference type="Gene3D" id="3.40.630.10">
    <property type="entry name" value="Zn peptidases"/>
    <property type="match status" value="1"/>
</dbReference>
<dbReference type="GO" id="GO:0008270">
    <property type="term" value="F:zinc ion binding"/>
    <property type="evidence" value="ECO:0007669"/>
    <property type="project" value="TreeGrafter"/>
</dbReference>
<dbReference type="OrthoDB" id="9779179at2"/>
<comment type="caution">
    <text evidence="4">The sequence shown here is derived from an EMBL/GenBank/DDBJ whole genome shotgun (WGS) entry which is preliminary data.</text>
</comment>